<dbReference type="RefSeq" id="WP_002683829.1">
    <property type="nucleotide sequence ID" value="NZ_CM001795.1"/>
</dbReference>
<dbReference type="Proteomes" id="UP000011705">
    <property type="component" value="Chromosome"/>
</dbReference>
<gene>
    <name evidence="3" type="ORF">HMPREF9726_00924</name>
</gene>
<dbReference type="InterPro" id="IPR058261">
    <property type="entry name" value="DUF7955"/>
</dbReference>
<feature type="domain" description="DUF7955" evidence="2">
    <location>
        <begin position="212"/>
        <end position="343"/>
    </location>
</feature>
<dbReference type="Pfam" id="PF25843">
    <property type="entry name" value="DUF7954"/>
    <property type="match status" value="1"/>
</dbReference>
<name>A0A0E2E605_TREDN</name>
<evidence type="ECO:0000259" key="1">
    <source>
        <dbReference type="Pfam" id="PF25843"/>
    </source>
</evidence>
<evidence type="ECO:0000313" key="3">
    <source>
        <dbReference type="EMBL" id="EMB34175.1"/>
    </source>
</evidence>
<protein>
    <submittedName>
        <fullName evidence="3">Uncharacterized protein</fullName>
    </submittedName>
</protein>
<sequence>MKKILSFGFLLFFLFTAEGFKLIAEEKSLWEGTESGDYLIYQDLSWKEPTWAGFLYYNDNTIGSFLYTSNGKVFAKVLFSGEILNGEFVITGQNNISGINTDPSYTYAINYLMGMLPKLYAWKSQNLIESLVIKTGSKTVDEEQFGGESEVKFQSYIPLFHVKEILDSNKEKAFELVEMGRIKDEKTFFDFKPLEDAKPLESKFALNSKAKKETKTVDGVKLSLDSQWKQIADNTFLMGNEAFLNVNTIDLKTRPDIKGKEEDFLIKYFSSSGKASKILAKNTDIKGTKQKFKIINSVYDLETKSIKHDIKLVIKRENSKYTVVSLTVDKSSYQKYKDYFDGLF</sequence>
<evidence type="ECO:0000259" key="2">
    <source>
        <dbReference type="Pfam" id="PF25844"/>
    </source>
</evidence>
<accession>A0A0E2E605</accession>
<organism evidence="3">
    <name type="scientific">Treponema denticola H-22</name>
    <dbReference type="NCBI Taxonomy" id="999432"/>
    <lineage>
        <taxon>Bacteria</taxon>
        <taxon>Pseudomonadati</taxon>
        <taxon>Spirochaetota</taxon>
        <taxon>Spirochaetia</taxon>
        <taxon>Spirochaetales</taxon>
        <taxon>Treponemataceae</taxon>
        <taxon>Treponema</taxon>
    </lineage>
</organism>
<proteinExistence type="predicted"/>
<feature type="domain" description="DUF7954" evidence="1">
    <location>
        <begin position="36"/>
        <end position="189"/>
    </location>
</feature>
<dbReference type="InterPro" id="IPR058260">
    <property type="entry name" value="DUF7954"/>
</dbReference>
<comment type="caution">
    <text evidence="3">The sequence shown here is derived from an EMBL/GenBank/DDBJ whole genome shotgun (WGS) entry which is preliminary data.</text>
</comment>
<dbReference type="HOGENOM" id="CLU_787408_0_0_12"/>
<dbReference type="Pfam" id="PF25844">
    <property type="entry name" value="DUF7955"/>
    <property type="match status" value="1"/>
</dbReference>
<dbReference type="AlphaFoldDB" id="A0A0E2E605"/>
<dbReference type="PATRIC" id="fig|999432.5.peg.962"/>
<reference evidence="3" key="1">
    <citation type="submission" date="2012-01" db="EMBL/GenBank/DDBJ databases">
        <title>The Genome Sequence of Treponema denticola H-22.</title>
        <authorList>
            <consortium name="The Broad Institute Genome Sequencing Platform"/>
            <person name="Earl A."/>
            <person name="Ward D."/>
            <person name="Feldgarden M."/>
            <person name="Gevers D."/>
            <person name="Blanton J.M."/>
            <person name="Fenno C.J."/>
            <person name="Baranova O.V."/>
            <person name="Mathney J."/>
            <person name="Dewhirst F.E."/>
            <person name="Izard J."/>
            <person name="Young S.K."/>
            <person name="Zeng Q."/>
            <person name="Gargeya S."/>
            <person name="Fitzgerald M."/>
            <person name="Haas B."/>
            <person name="Abouelleil A."/>
            <person name="Alvarado L."/>
            <person name="Arachchi H.M."/>
            <person name="Berlin A."/>
            <person name="Chapman S.B."/>
            <person name="Gearin G."/>
            <person name="Goldberg J."/>
            <person name="Griggs A."/>
            <person name="Gujja S."/>
            <person name="Hansen M."/>
            <person name="Heiman D."/>
            <person name="Howarth C."/>
            <person name="Larimer J."/>
            <person name="Lui A."/>
            <person name="MacDonald P.J.P."/>
            <person name="McCowen C."/>
            <person name="Montmayeur A."/>
            <person name="Murphy C."/>
            <person name="Neiman D."/>
            <person name="Pearson M."/>
            <person name="Priest M."/>
            <person name="Roberts A."/>
            <person name="Saif S."/>
            <person name="Shea T."/>
            <person name="Sisk P."/>
            <person name="Stolte C."/>
            <person name="Sykes S."/>
            <person name="Wortman J."/>
            <person name="Nusbaum C."/>
            <person name="Birren B."/>
        </authorList>
    </citation>
    <scope>NUCLEOTIDE SEQUENCE [LARGE SCALE GENOMIC DNA]</scope>
    <source>
        <strain evidence="3">H-22</strain>
    </source>
</reference>
<dbReference type="EMBL" id="AGDV01000009">
    <property type="protein sequence ID" value="EMB34175.1"/>
    <property type="molecule type" value="Genomic_DNA"/>
</dbReference>